<dbReference type="InterPro" id="IPR003656">
    <property type="entry name" value="Znf_BED"/>
</dbReference>
<evidence type="ECO:0000256" key="7">
    <source>
        <dbReference type="ARBA" id="ARBA00023242"/>
    </source>
</evidence>
<evidence type="ECO:0000256" key="2">
    <source>
        <dbReference type="ARBA" id="ARBA00022723"/>
    </source>
</evidence>
<evidence type="ECO:0000256" key="3">
    <source>
        <dbReference type="ARBA" id="ARBA00022771"/>
    </source>
</evidence>
<keyword evidence="5" id="KW-0805">Transcription regulation</keyword>
<evidence type="ECO:0000259" key="9">
    <source>
        <dbReference type="PROSITE" id="PS50808"/>
    </source>
</evidence>
<dbReference type="PANTHER" id="PTHR46481:SF10">
    <property type="entry name" value="ZINC FINGER BED DOMAIN-CONTAINING PROTEIN 39"/>
    <property type="match status" value="1"/>
</dbReference>
<dbReference type="GO" id="GO:0009791">
    <property type="term" value="P:post-embryonic development"/>
    <property type="evidence" value="ECO:0007669"/>
    <property type="project" value="UniProtKB-ARBA"/>
</dbReference>
<dbReference type="SMART" id="SM00614">
    <property type="entry name" value="ZnF_BED"/>
    <property type="match status" value="1"/>
</dbReference>
<reference evidence="10" key="2">
    <citation type="submission" date="2017-10" db="EMBL/GenBank/DDBJ databases">
        <title>Ladona fulva Genome sequencing and assembly.</title>
        <authorList>
            <person name="Murali S."/>
            <person name="Richards S."/>
            <person name="Bandaranaike D."/>
            <person name="Bellair M."/>
            <person name="Blankenburg K."/>
            <person name="Chao H."/>
            <person name="Dinh H."/>
            <person name="Doddapaneni H."/>
            <person name="Dugan-Rocha S."/>
            <person name="Elkadiri S."/>
            <person name="Gnanaolivu R."/>
            <person name="Hernandez B."/>
            <person name="Skinner E."/>
            <person name="Javaid M."/>
            <person name="Lee S."/>
            <person name="Li M."/>
            <person name="Ming W."/>
            <person name="Munidasa M."/>
            <person name="Muniz J."/>
            <person name="Nguyen L."/>
            <person name="Hughes D."/>
            <person name="Osuji N."/>
            <person name="Pu L.-L."/>
            <person name="Puazo M."/>
            <person name="Qu C."/>
            <person name="Quiroz J."/>
            <person name="Raj R."/>
            <person name="Weissenberger G."/>
            <person name="Xin Y."/>
            <person name="Zou X."/>
            <person name="Han Y."/>
            <person name="Worley K."/>
            <person name="Muzny D."/>
            <person name="Gibbs R."/>
        </authorList>
    </citation>
    <scope>NUCLEOTIDE SEQUENCE</scope>
    <source>
        <strain evidence="10">Sampled in the wild</strain>
    </source>
</reference>
<name>A0A8K0KKM6_LADFU</name>
<dbReference type="Proteomes" id="UP000792457">
    <property type="component" value="Unassembled WGS sequence"/>
</dbReference>
<keyword evidence="2" id="KW-0479">Metal-binding</keyword>
<feature type="domain" description="BED-type" evidence="9">
    <location>
        <begin position="6"/>
        <end position="57"/>
    </location>
</feature>
<dbReference type="SUPFAM" id="SSF57667">
    <property type="entry name" value="beta-beta-alpha zinc fingers"/>
    <property type="match status" value="1"/>
</dbReference>
<dbReference type="Pfam" id="PF02892">
    <property type="entry name" value="zf-BED"/>
    <property type="match status" value="1"/>
</dbReference>
<dbReference type="GO" id="GO:0005634">
    <property type="term" value="C:nucleus"/>
    <property type="evidence" value="ECO:0007669"/>
    <property type="project" value="UniProtKB-SubCell"/>
</dbReference>
<protein>
    <recommendedName>
        <fullName evidence="9">BED-type domain-containing protein</fullName>
    </recommendedName>
</protein>
<evidence type="ECO:0000256" key="1">
    <source>
        <dbReference type="ARBA" id="ARBA00004123"/>
    </source>
</evidence>
<dbReference type="OrthoDB" id="1607513at2759"/>
<organism evidence="10 11">
    <name type="scientific">Ladona fulva</name>
    <name type="common">Scarce chaser dragonfly</name>
    <name type="synonym">Libellula fulva</name>
    <dbReference type="NCBI Taxonomy" id="123851"/>
    <lineage>
        <taxon>Eukaryota</taxon>
        <taxon>Metazoa</taxon>
        <taxon>Ecdysozoa</taxon>
        <taxon>Arthropoda</taxon>
        <taxon>Hexapoda</taxon>
        <taxon>Insecta</taxon>
        <taxon>Pterygota</taxon>
        <taxon>Palaeoptera</taxon>
        <taxon>Odonata</taxon>
        <taxon>Epiprocta</taxon>
        <taxon>Anisoptera</taxon>
        <taxon>Libelluloidea</taxon>
        <taxon>Libellulidae</taxon>
        <taxon>Ladona</taxon>
    </lineage>
</organism>
<proteinExistence type="predicted"/>
<evidence type="ECO:0000256" key="5">
    <source>
        <dbReference type="ARBA" id="ARBA00023015"/>
    </source>
</evidence>
<comment type="caution">
    <text evidence="10">The sequence shown here is derived from an EMBL/GenBank/DDBJ whole genome shotgun (WGS) entry which is preliminary data.</text>
</comment>
<dbReference type="PANTHER" id="PTHR46481">
    <property type="entry name" value="ZINC FINGER BED DOMAIN-CONTAINING PROTEIN 4"/>
    <property type="match status" value="1"/>
</dbReference>
<dbReference type="InterPro" id="IPR036236">
    <property type="entry name" value="Znf_C2H2_sf"/>
</dbReference>
<evidence type="ECO:0000313" key="10">
    <source>
        <dbReference type="EMBL" id="KAG8237031.1"/>
    </source>
</evidence>
<gene>
    <name evidence="10" type="ORF">J437_LFUL016844</name>
</gene>
<dbReference type="PROSITE" id="PS50808">
    <property type="entry name" value="ZF_BED"/>
    <property type="match status" value="1"/>
</dbReference>
<keyword evidence="11" id="KW-1185">Reference proteome</keyword>
<dbReference type="GO" id="GO:0003677">
    <property type="term" value="F:DNA binding"/>
    <property type="evidence" value="ECO:0007669"/>
    <property type="project" value="InterPro"/>
</dbReference>
<reference evidence="10" key="1">
    <citation type="submission" date="2013-04" db="EMBL/GenBank/DDBJ databases">
        <authorList>
            <person name="Qu J."/>
            <person name="Murali S.C."/>
            <person name="Bandaranaike D."/>
            <person name="Bellair M."/>
            <person name="Blankenburg K."/>
            <person name="Chao H."/>
            <person name="Dinh H."/>
            <person name="Doddapaneni H."/>
            <person name="Downs B."/>
            <person name="Dugan-Rocha S."/>
            <person name="Elkadiri S."/>
            <person name="Gnanaolivu R.D."/>
            <person name="Hernandez B."/>
            <person name="Javaid M."/>
            <person name="Jayaseelan J.C."/>
            <person name="Lee S."/>
            <person name="Li M."/>
            <person name="Ming W."/>
            <person name="Munidasa M."/>
            <person name="Muniz J."/>
            <person name="Nguyen L."/>
            <person name="Ongeri F."/>
            <person name="Osuji N."/>
            <person name="Pu L.-L."/>
            <person name="Puazo M."/>
            <person name="Qu C."/>
            <person name="Quiroz J."/>
            <person name="Raj R."/>
            <person name="Weissenberger G."/>
            <person name="Xin Y."/>
            <person name="Zou X."/>
            <person name="Han Y."/>
            <person name="Richards S."/>
            <person name="Worley K."/>
            <person name="Muzny D."/>
            <person name="Gibbs R."/>
        </authorList>
    </citation>
    <scope>NUCLEOTIDE SEQUENCE</scope>
    <source>
        <strain evidence="10">Sampled in the wild</strain>
    </source>
</reference>
<evidence type="ECO:0000256" key="4">
    <source>
        <dbReference type="ARBA" id="ARBA00022833"/>
    </source>
</evidence>
<accession>A0A8K0KKM6</accession>
<keyword evidence="4" id="KW-0862">Zinc</keyword>
<evidence type="ECO:0000256" key="6">
    <source>
        <dbReference type="ARBA" id="ARBA00023163"/>
    </source>
</evidence>
<dbReference type="GO" id="GO:0008270">
    <property type="term" value="F:zinc ion binding"/>
    <property type="evidence" value="ECO:0007669"/>
    <property type="project" value="UniProtKB-KW"/>
</dbReference>
<keyword evidence="6" id="KW-0804">Transcription</keyword>
<evidence type="ECO:0000256" key="8">
    <source>
        <dbReference type="PROSITE-ProRule" id="PRU00027"/>
    </source>
</evidence>
<keyword evidence="3 8" id="KW-0863">Zinc-finger</keyword>
<keyword evidence="7" id="KW-0539">Nucleus</keyword>
<dbReference type="EMBL" id="KZ309115">
    <property type="protein sequence ID" value="KAG8237031.1"/>
    <property type="molecule type" value="Genomic_DNA"/>
</dbReference>
<dbReference type="AlphaFoldDB" id="A0A8K0KKM6"/>
<comment type="subcellular location">
    <subcellularLocation>
        <location evidence="1">Nucleus</location>
    </subcellularLocation>
</comment>
<dbReference type="InterPro" id="IPR052035">
    <property type="entry name" value="ZnF_BED_domain_contain"/>
</dbReference>
<evidence type="ECO:0000313" key="11">
    <source>
        <dbReference type="Proteomes" id="UP000792457"/>
    </source>
</evidence>
<sequence>MGGKTGEKSAVWLYFTAVSADEAKCDICKVTLSCKGGTTSNLRKHLNSKHPTVIIEDRINVSATSAASSSVVLPVPDCPPNFGSSPAKDQSARISKGTVSSRVSSTFSSMRQSTMCSYVVCPMSVIRQKKINNLILNMNIMDWNLAMLNRTLLPQKYGSTVQALKMHMSKAESITLTTDGGTSTANRAYLAITAHFI</sequence>